<protein>
    <submittedName>
        <fullName evidence="3">Methyltransferase domain-containing protein</fullName>
    </submittedName>
</protein>
<dbReference type="InterPro" id="IPR025714">
    <property type="entry name" value="Methyltranfer_dom"/>
</dbReference>
<dbReference type="Proteomes" id="UP000076857">
    <property type="component" value="Chromosome"/>
</dbReference>
<evidence type="ECO:0000313" key="3">
    <source>
        <dbReference type="EMBL" id="QJQ12630.1"/>
    </source>
</evidence>
<accession>A0AAP9N4J9</accession>
<dbReference type="Pfam" id="PF13181">
    <property type="entry name" value="TPR_8"/>
    <property type="match status" value="1"/>
</dbReference>
<feature type="repeat" description="TPR" evidence="1">
    <location>
        <begin position="45"/>
        <end position="78"/>
    </location>
</feature>
<dbReference type="RefSeq" id="WP_155737801.1">
    <property type="nucleotide sequence ID" value="NZ_CP050951.1"/>
</dbReference>
<dbReference type="PROSITE" id="PS50005">
    <property type="entry name" value="TPR"/>
    <property type="match status" value="1"/>
</dbReference>
<dbReference type="InterPro" id="IPR029063">
    <property type="entry name" value="SAM-dependent_MTases_sf"/>
</dbReference>
<dbReference type="Pfam" id="PF13847">
    <property type="entry name" value="Methyltransf_31"/>
    <property type="match status" value="1"/>
</dbReference>
<dbReference type="GO" id="GO:0032259">
    <property type="term" value="P:methylation"/>
    <property type="evidence" value="ECO:0007669"/>
    <property type="project" value="UniProtKB-KW"/>
</dbReference>
<dbReference type="GO" id="GO:0008168">
    <property type="term" value="F:methyltransferase activity"/>
    <property type="evidence" value="ECO:0007669"/>
    <property type="project" value="UniProtKB-KW"/>
</dbReference>
<dbReference type="SUPFAM" id="SSF48452">
    <property type="entry name" value="TPR-like"/>
    <property type="match status" value="1"/>
</dbReference>
<dbReference type="EMBL" id="CP050951">
    <property type="protein sequence ID" value="QJQ12630.1"/>
    <property type="molecule type" value="Genomic_DNA"/>
</dbReference>
<dbReference type="PANTHER" id="PTHR45581:SF3">
    <property type="entry name" value="METHYLTRANSFERASE DOMAIN-CONTAINING PROTEIN"/>
    <property type="match status" value="1"/>
</dbReference>
<sequence>MDDTQLRHEASEIERRVGDELFSHQQLTRAAAAYERSLTLDKNNIKTLNNFGALYEKLGDTERSIELYRKACSQLNNKTKNAHVYYRNLARACHSIKKINLGLWAYEKAIDSEDTTSYEIAVNYLDLLSSATVPSNKQTLITLEKISNVEKIDFELLSHIYYKNLLPRSTIDPSQAKWPSKLAAHLFNYKFSFQILTTQVITNPILEDLLERSKEYSSDLDQKSQSLLSEVIDAQHHLSQHAFNTDGHKLCQITSNTSKLHIRKPRGQNQSLNRLVHDTTGDPLRSFYESNPYPKWTYLPHHTPSTIYDYFSTTGLINTNKLSLKAKILIAGCGTGRHAIQMALNYPDAQIFGIDISLSSLQFANAMKQKHNIENVSFIHCSIFDTSTLKTKFHIIECIGVLHHLKQPSRCIKALLMALRRDGIIKLGLYSKTARTSIETLKEKCSEHKITYSPENLIAIRKLAATQYPDKMKSIIWSRDFFSHQGCMDLLFNPYEDNYTPKRIYDLLRTYNLDFCGFETYQPHAPFFTKFNSGEDLRDLLHKWHIFESVNPSFFSDMYLFWIKPRNTHENRKL</sequence>
<dbReference type="PANTHER" id="PTHR45581">
    <property type="entry name" value="PROTEIN CBG10435"/>
    <property type="match status" value="1"/>
</dbReference>
<keyword evidence="3" id="KW-0489">Methyltransferase</keyword>
<evidence type="ECO:0000256" key="1">
    <source>
        <dbReference type="PROSITE-ProRule" id="PRU00339"/>
    </source>
</evidence>
<name>A0AAP9N4J9_PSEPU</name>
<dbReference type="Gene3D" id="3.40.50.150">
    <property type="entry name" value="Vaccinia Virus protein VP39"/>
    <property type="match status" value="1"/>
</dbReference>
<gene>
    <name evidence="3" type="ORF">A3L25_025650</name>
</gene>
<dbReference type="SMART" id="SM00028">
    <property type="entry name" value="TPR"/>
    <property type="match status" value="3"/>
</dbReference>
<keyword evidence="1" id="KW-0802">TPR repeat</keyword>
<dbReference type="CDD" id="cd02440">
    <property type="entry name" value="AdoMet_MTases"/>
    <property type="match status" value="1"/>
</dbReference>
<dbReference type="Gene3D" id="1.25.40.10">
    <property type="entry name" value="Tetratricopeptide repeat domain"/>
    <property type="match status" value="1"/>
</dbReference>
<proteinExistence type="predicted"/>
<evidence type="ECO:0000313" key="4">
    <source>
        <dbReference type="Proteomes" id="UP000076857"/>
    </source>
</evidence>
<evidence type="ECO:0000259" key="2">
    <source>
        <dbReference type="Pfam" id="PF13847"/>
    </source>
</evidence>
<dbReference type="SUPFAM" id="SSF53335">
    <property type="entry name" value="S-adenosyl-L-methionine-dependent methyltransferases"/>
    <property type="match status" value="1"/>
</dbReference>
<organism evidence="3 4">
    <name type="scientific">Pseudomonas putida</name>
    <name type="common">Arthrobacter siderocapsulatus</name>
    <dbReference type="NCBI Taxonomy" id="303"/>
    <lineage>
        <taxon>Bacteria</taxon>
        <taxon>Pseudomonadati</taxon>
        <taxon>Pseudomonadota</taxon>
        <taxon>Gammaproteobacteria</taxon>
        <taxon>Pseudomonadales</taxon>
        <taxon>Pseudomonadaceae</taxon>
        <taxon>Pseudomonas</taxon>
    </lineage>
</organism>
<dbReference type="AlphaFoldDB" id="A0AAP9N4J9"/>
<dbReference type="InterPro" id="IPR011990">
    <property type="entry name" value="TPR-like_helical_dom_sf"/>
</dbReference>
<keyword evidence="3" id="KW-0808">Transferase</keyword>
<reference evidence="3 4" key="2">
    <citation type="submission" date="2020-04" db="EMBL/GenBank/DDBJ databases">
        <title>Complete genome sequence of Pseudomonas putida strain JQ581.</title>
        <authorList>
            <person name="Mu Y."/>
        </authorList>
    </citation>
    <scope>NUCLEOTIDE SEQUENCE [LARGE SCALE GENOMIC DNA]</scope>
    <source>
        <strain evidence="3 4">JQ581</strain>
    </source>
</reference>
<reference evidence="3 4" key="1">
    <citation type="submission" date="2016-04" db="EMBL/GenBank/DDBJ databases">
        <authorList>
            <person name="Qiu J."/>
        </authorList>
    </citation>
    <scope>NUCLEOTIDE SEQUENCE [LARGE SCALE GENOMIC DNA]</scope>
    <source>
        <strain evidence="3 4">JQ581</strain>
    </source>
</reference>
<feature type="domain" description="Methyltransferase" evidence="2">
    <location>
        <begin position="327"/>
        <end position="449"/>
    </location>
</feature>
<dbReference type="InterPro" id="IPR019734">
    <property type="entry name" value="TPR_rpt"/>
</dbReference>